<feature type="repeat" description="WD" evidence="8">
    <location>
        <begin position="520"/>
        <end position="563"/>
    </location>
</feature>
<dbReference type="PRINTS" id="PR00320">
    <property type="entry name" value="GPROTEINBRPT"/>
</dbReference>
<dbReference type="AlphaFoldDB" id="A0A0B7NDT9"/>
<dbReference type="InterPro" id="IPR019775">
    <property type="entry name" value="WD40_repeat_CS"/>
</dbReference>
<feature type="repeat" description="WD" evidence="8">
    <location>
        <begin position="394"/>
        <end position="435"/>
    </location>
</feature>
<keyword evidence="3" id="KW-0507">mRNA processing</keyword>
<dbReference type="GO" id="GO:0016607">
    <property type="term" value="C:nuclear speck"/>
    <property type="evidence" value="ECO:0007669"/>
    <property type="project" value="UniProtKB-SubCell"/>
</dbReference>
<evidence type="ECO:0000256" key="7">
    <source>
        <dbReference type="ARBA" id="ARBA00026184"/>
    </source>
</evidence>
<evidence type="ECO:0000256" key="6">
    <source>
        <dbReference type="ARBA" id="ARBA00025801"/>
    </source>
</evidence>
<dbReference type="Gene3D" id="2.130.10.10">
    <property type="entry name" value="YVTN repeat-like/Quinoprotein amine dehydrogenase"/>
    <property type="match status" value="3"/>
</dbReference>
<reference evidence="11 12" key="1">
    <citation type="submission" date="2014-09" db="EMBL/GenBank/DDBJ databases">
        <authorList>
            <person name="Ellenberger Sabrina"/>
        </authorList>
    </citation>
    <scope>NUCLEOTIDE SEQUENCE [LARGE SCALE GENOMIC DNA]</scope>
    <source>
        <strain evidence="11 12">CBS 412.66</strain>
    </source>
</reference>
<evidence type="ECO:0000256" key="1">
    <source>
        <dbReference type="ARBA" id="ARBA00004324"/>
    </source>
</evidence>
<dbReference type="InterPro" id="IPR020472">
    <property type="entry name" value="WD40_PAC1"/>
</dbReference>
<evidence type="ECO:0000256" key="9">
    <source>
        <dbReference type="SAM" id="Coils"/>
    </source>
</evidence>
<keyword evidence="4" id="KW-0677">Repeat</keyword>
<dbReference type="SUPFAM" id="SSF50978">
    <property type="entry name" value="WD40 repeat-like"/>
    <property type="match status" value="1"/>
</dbReference>
<feature type="domain" description="CTLH" evidence="10">
    <location>
        <begin position="128"/>
        <end position="182"/>
    </location>
</feature>
<feature type="repeat" description="WD" evidence="8">
    <location>
        <begin position="478"/>
        <end position="519"/>
    </location>
</feature>
<dbReference type="InterPro" id="IPR054080">
    <property type="entry name" value="TPR1-like_2nd"/>
</dbReference>
<keyword evidence="5" id="KW-0508">mRNA splicing</keyword>
<dbReference type="SMART" id="SM00668">
    <property type="entry name" value="CTLH"/>
    <property type="match status" value="1"/>
</dbReference>
<organism evidence="11 12">
    <name type="scientific">Parasitella parasitica</name>
    <dbReference type="NCBI Taxonomy" id="35722"/>
    <lineage>
        <taxon>Eukaryota</taxon>
        <taxon>Fungi</taxon>
        <taxon>Fungi incertae sedis</taxon>
        <taxon>Mucoromycota</taxon>
        <taxon>Mucoromycotina</taxon>
        <taxon>Mucoromycetes</taxon>
        <taxon>Mucorales</taxon>
        <taxon>Mucorineae</taxon>
        <taxon>Mucoraceae</taxon>
        <taxon>Parasitella</taxon>
    </lineage>
</organism>
<dbReference type="InterPro" id="IPR045184">
    <property type="entry name" value="SMU1"/>
</dbReference>
<dbReference type="OrthoDB" id="674604at2759"/>
<dbReference type="PROSITE" id="PS50897">
    <property type="entry name" value="CTLH"/>
    <property type="match status" value="1"/>
</dbReference>
<dbReference type="InterPro" id="IPR006594">
    <property type="entry name" value="LisH"/>
</dbReference>
<gene>
    <name evidence="11" type="primary">PARPA_09821.1 scaffold 39042</name>
</gene>
<keyword evidence="2 8" id="KW-0853">WD repeat</keyword>
<dbReference type="InterPro" id="IPR001680">
    <property type="entry name" value="WD40_rpt"/>
</dbReference>
<dbReference type="PANTHER" id="PTHR22848">
    <property type="entry name" value="WD40 REPEAT PROTEIN"/>
    <property type="match status" value="1"/>
</dbReference>
<name>A0A0B7NDT9_9FUNG</name>
<dbReference type="CDD" id="cd00200">
    <property type="entry name" value="WD40"/>
    <property type="match status" value="1"/>
</dbReference>
<dbReference type="Pfam" id="PF00400">
    <property type="entry name" value="WD40"/>
    <property type="match status" value="7"/>
</dbReference>
<evidence type="ECO:0000259" key="10">
    <source>
        <dbReference type="PROSITE" id="PS50897"/>
    </source>
</evidence>
<dbReference type="STRING" id="35722.A0A0B7NDT9"/>
<dbReference type="EMBL" id="LN732581">
    <property type="protein sequence ID" value="CEP15586.1"/>
    <property type="molecule type" value="Genomic_DNA"/>
</dbReference>
<feature type="repeat" description="WD" evidence="8">
    <location>
        <begin position="436"/>
        <end position="477"/>
    </location>
</feature>
<comment type="subcellular location">
    <subcellularLocation>
        <location evidence="1">Nucleus speckle</location>
    </subcellularLocation>
</comment>
<dbReference type="PROSITE" id="PS00678">
    <property type="entry name" value="WD_REPEATS_1"/>
    <property type="match status" value="3"/>
</dbReference>
<evidence type="ECO:0000313" key="12">
    <source>
        <dbReference type="Proteomes" id="UP000054107"/>
    </source>
</evidence>
<keyword evidence="9" id="KW-0175">Coiled coil</keyword>
<keyword evidence="12" id="KW-1185">Reference proteome</keyword>
<feature type="repeat" description="WD" evidence="8">
    <location>
        <begin position="306"/>
        <end position="348"/>
    </location>
</feature>
<proteinExistence type="inferred from homology"/>
<evidence type="ECO:0000256" key="2">
    <source>
        <dbReference type="ARBA" id="ARBA00022574"/>
    </source>
</evidence>
<dbReference type="PROSITE" id="PS50896">
    <property type="entry name" value="LISH"/>
    <property type="match status" value="1"/>
</dbReference>
<protein>
    <recommendedName>
        <fullName evidence="7">WD40 repeat-containing protein SMU1</fullName>
    </recommendedName>
</protein>
<dbReference type="InterPro" id="IPR015943">
    <property type="entry name" value="WD40/YVTN_repeat-like_dom_sf"/>
</dbReference>
<dbReference type="PROSITE" id="PS50294">
    <property type="entry name" value="WD_REPEATS_REGION"/>
    <property type="match status" value="6"/>
</dbReference>
<sequence length="963" mass="109754">MNNSCINQEIEIENALEKLTTEEEQISDTIAKEEQEVVDTASFILNKKSVSQSENAKKRRSMATYSKHIGMQDSHIQPTDDIFNANDPRIKEDIIAIIMQYLQDEGYHASQSVLYDETNVKWKEREERTLEVKRLKKAILDGDWQEVEKLCTKPLVKNHRSFLYSVYKQQYLEYLERREIQKAFTFLNKRLKPLEHFQTKPNEFKDMCYLLTAKSVHEAPSFTQWEGIMAAREGLVDQLQSMLEFENADRAGSRHIPPDRLLELLRQAVAYQIEFSRYHPKIAPTVNSLLDDYTSFVIPNAVGATLTGHQGNVKCLEFIGEEGKRIVSGSSDNTLRIWDTESAECLDVLEGHRSRIWDLTTTHAGDFAASASGDSSVKIWNIKSLQKASCVSTLNGHAGDVYSVRYHPNESHLVTGGYDKTVRLFDVSTGAIVKTFPGHQLAVTKTIFNPLGNLVISGSKDNTIKFWDIVSGLCIRTISSHLGEVTSVEMNSSGTLLLSSSKDNSNRLWDVRMVRPIRKLKGHQNTSKNFVRANFAENNLIVGGSEDGIVYIWDQDTGEVLQKLRGHSGVVYDAAWNAKQGMLASCSDDQTVKIWWYDDAVSINAADYPKCQCASAQDHQLGISPCCSGDHWTYALAQIRKNVYNSTAASVSSPAYHIFTYDNKYKKAANRLTGLPLPGSEKDMLGLFAYNFNAEPMSTQDIFEYRQRRSEHLLMRMLHCFAKHDFNLSFVRLSPGTFMIQKWEFCEPVAYPTPNTLTNAMDLFTKDDSLAPIDTFTFNDLFKDMMEQTNIAAIEKKRQEEKEEEQKQRARAFVPYTHTLGIRYTNPYSHMRDVLVRGHIPLWCQTLFITECLRFLPITPGTVVHGILPFAKDIGFYFQTIPAIKDNRYQEPYPELGVMYERFAMELSDPQMMLENRDVYGKRWQDVQNKILTSILYCDIPDHIASLITSLSIEWAKAQGLSE</sequence>
<evidence type="ECO:0000256" key="5">
    <source>
        <dbReference type="ARBA" id="ARBA00023187"/>
    </source>
</evidence>
<feature type="repeat" description="WD" evidence="8">
    <location>
        <begin position="564"/>
        <end position="595"/>
    </location>
</feature>
<dbReference type="SMART" id="SM00320">
    <property type="entry name" value="WD40"/>
    <property type="match status" value="7"/>
</dbReference>
<feature type="repeat" description="WD" evidence="8">
    <location>
        <begin position="349"/>
        <end position="390"/>
    </location>
</feature>
<accession>A0A0B7NDT9</accession>
<evidence type="ECO:0000256" key="8">
    <source>
        <dbReference type="PROSITE-ProRule" id="PRU00221"/>
    </source>
</evidence>
<dbReference type="GO" id="GO:0000398">
    <property type="term" value="P:mRNA splicing, via spliceosome"/>
    <property type="evidence" value="ECO:0007669"/>
    <property type="project" value="InterPro"/>
</dbReference>
<feature type="coiled-coil region" evidence="9">
    <location>
        <begin position="5"/>
        <end position="36"/>
    </location>
</feature>
<evidence type="ECO:0000256" key="3">
    <source>
        <dbReference type="ARBA" id="ARBA00022664"/>
    </source>
</evidence>
<comment type="similarity">
    <text evidence="6">Belongs to the WD repeat SMU1 family.</text>
</comment>
<dbReference type="PROSITE" id="PS50082">
    <property type="entry name" value="WD_REPEATS_2"/>
    <property type="match status" value="7"/>
</dbReference>
<dbReference type="Pfam" id="PF21889">
    <property type="entry name" value="TPR1-like_2nd"/>
    <property type="match status" value="1"/>
</dbReference>
<dbReference type="Proteomes" id="UP000054107">
    <property type="component" value="Unassembled WGS sequence"/>
</dbReference>
<dbReference type="InterPro" id="IPR036322">
    <property type="entry name" value="WD40_repeat_dom_sf"/>
</dbReference>
<dbReference type="InterPro" id="IPR006595">
    <property type="entry name" value="CTLH_C"/>
</dbReference>
<evidence type="ECO:0000256" key="4">
    <source>
        <dbReference type="ARBA" id="ARBA00022737"/>
    </source>
</evidence>
<evidence type="ECO:0000313" key="11">
    <source>
        <dbReference type="EMBL" id="CEP15586.1"/>
    </source>
</evidence>